<sequence>MNRHINRVLSSGALLLLFMLPGLSMASAFKPAHIASPEQYQLLLENEQVLVLKMVLQPGEADTIHRHHDETVYFEKGGTLTITEGDGKSIVAEVPDGHVMWHPAWVHQVTNSGDTTVVAIIVEKKP</sequence>
<name>A0ABW4XPR3_9GAMM</name>
<protein>
    <recommendedName>
        <fullName evidence="4">Cupin domain-containing protein</fullName>
    </recommendedName>
</protein>
<feature type="signal peptide" evidence="1">
    <location>
        <begin position="1"/>
        <end position="26"/>
    </location>
</feature>
<gene>
    <name evidence="2" type="ORF">ACFSJ3_13280</name>
</gene>
<dbReference type="EMBL" id="JBHUHT010000014">
    <property type="protein sequence ID" value="MFD2096962.1"/>
    <property type="molecule type" value="Genomic_DNA"/>
</dbReference>
<dbReference type="Proteomes" id="UP001597380">
    <property type="component" value="Unassembled WGS sequence"/>
</dbReference>
<dbReference type="SUPFAM" id="SSF51182">
    <property type="entry name" value="RmlC-like cupins"/>
    <property type="match status" value="1"/>
</dbReference>
<organism evidence="2 3">
    <name type="scientific">Corallincola platygyrae</name>
    <dbReference type="NCBI Taxonomy" id="1193278"/>
    <lineage>
        <taxon>Bacteria</taxon>
        <taxon>Pseudomonadati</taxon>
        <taxon>Pseudomonadota</taxon>
        <taxon>Gammaproteobacteria</taxon>
        <taxon>Alteromonadales</taxon>
        <taxon>Psychromonadaceae</taxon>
        <taxon>Corallincola</taxon>
    </lineage>
</organism>
<proteinExistence type="predicted"/>
<keyword evidence="1" id="KW-0732">Signal</keyword>
<dbReference type="Gene3D" id="2.60.120.10">
    <property type="entry name" value="Jelly Rolls"/>
    <property type="match status" value="1"/>
</dbReference>
<evidence type="ECO:0008006" key="4">
    <source>
        <dbReference type="Google" id="ProtNLM"/>
    </source>
</evidence>
<feature type="chain" id="PRO_5047423256" description="Cupin domain-containing protein" evidence="1">
    <location>
        <begin position="27"/>
        <end position="126"/>
    </location>
</feature>
<dbReference type="InterPro" id="IPR011051">
    <property type="entry name" value="RmlC_Cupin_sf"/>
</dbReference>
<evidence type="ECO:0000256" key="1">
    <source>
        <dbReference type="SAM" id="SignalP"/>
    </source>
</evidence>
<comment type="caution">
    <text evidence="2">The sequence shown here is derived from an EMBL/GenBank/DDBJ whole genome shotgun (WGS) entry which is preliminary data.</text>
</comment>
<evidence type="ECO:0000313" key="3">
    <source>
        <dbReference type="Proteomes" id="UP001597380"/>
    </source>
</evidence>
<keyword evidence="3" id="KW-1185">Reference proteome</keyword>
<accession>A0ABW4XPR3</accession>
<dbReference type="InterPro" id="IPR014710">
    <property type="entry name" value="RmlC-like_jellyroll"/>
</dbReference>
<dbReference type="RefSeq" id="WP_345339733.1">
    <property type="nucleotide sequence ID" value="NZ_BAABLI010000011.1"/>
</dbReference>
<evidence type="ECO:0000313" key="2">
    <source>
        <dbReference type="EMBL" id="MFD2096962.1"/>
    </source>
</evidence>
<reference evidence="3" key="1">
    <citation type="journal article" date="2019" name="Int. J. Syst. Evol. Microbiol.">
        <title>The Global Catalogue of Microorganisms (GCM) 10K type strain sequencing project: providing services to taxonomists for standard genome sequencing and annotation.</title>
        <authorList>
            <consortium name="The Broad Institute Genomics Platform"/>
            <consortium name="The Broad Institute Genome Sequencing Center for Infectious Disease"/>
            <person name="Wu L."/>
            <person name="Ma J."/>
        </authorList>
    </citation>
    <scope>NUCLEOTIDE SEQUENCE [LARGE SCALE GENOMIC DNA]</scope>
    <source>
        <strain evidence="3">CGMCC 1.10992</strain>
    </source>
</reference>